<accession>A0AA36MHT2</accession>
<evidence type="ECO:0000256" key="5">
    <source>
        <dbReference type="ARBA" id="ARBA00022989"/>
    </source>
</evidence>
<evidence type="ECO:0000256" key="1">
    <source>
        <dbReference type="ARBA" id="ARBA00004141"/>
    </source>
</evidence>
<organism evidence="10 11">
    <name type="scientific">Cylicocyclus nassatus</name>
    <name type="common">Nematode worm</name>
    <dbReference type="NCBI Taxonomy" id="53992"/>
    <lineage>
        <taxon>Eukaryota</taxon>
        <taxon>Metazoa</taxon>
        <taxon>Ecdysozoa</taxon>
        <taxon>Nematoda</taxon>
        <taxon>Chromadorea</taxon>
        <taxon>Rhabditida</taxon>
        <taxon>Rhabditina</taxon>
        <taxon>Rhabditomorpha</taxon>
        <taxon>Strongyloidea</taxon>
        <taxon>Strongylidae</taxon>
        <taxon>Cylicocyclus</taxon>
    </lineage>
</organism>
<feature type="transmembrane region" description="Helical" evidence="8">
    <location>
        <begin position="294"/>
        <end position="318"/>
    </location>
</feature>
<evidence type="ECO:0000313" key="11">
    <source>
        <dbReference type="Proteomes" id="UP001176961"/>
    </source>
</evidence>
<dbReference type="GO" id="GO:0016020">
    <property type="term" value="C:membrane"/>
    <property type="evidence" value="ECO:0007669"/>
    <property type="project" value="UniProtKB-SubCell"/>
</dbReference>
<evidence type="ECO:0000256" key="4">
    <source>
        <dbReference type="ARBA" id="ARBA00022692"/>
    </source>
</evidence>
<sequence>MAKFGISIFLHSFNHRLTHLVVREFWDEYFWLPQNTSWSDMTNTNNISYPQVADLRYTVIFGFALLIVRILLESFAFLPLGWIAGFISSPLLPRIWKHVSGGFAGKSKFKKVAECAWRLSFYVCAWTAGLMILMEEPQLKDISECWRGWPHHNITIAVWWYYILEASFYWASFVGTLFIDVRRADFSRMLLHHAMTILLLYLSWSINMVRYGVLVLFTHDAADILLETAKIARYANWQTTPNVVFLIFLAVWSATRLIYYPFWLLPSFWQSFWFDVPNMSQSSYRLTNFWHHPLVPRVILVMLLSLLVLHVFWTYVILKIAKSVTNGGVDDVREESDIREAEKDKDE</sequence>
<protein>
    <recommendedName>
        <fullName evidence="9">TLC domain-containing protein</fullName>
    </recommendedName>
</protein>
<evidence type="ECO:0000256" key="2">
    <source>
        <dbReference type="ARBA" id="ARBA00004760"/>
    </source>
</evidence>
<dbReference type="GO" id="GO:0046513">
    <property type="term" value="P:ceramide biosynthetic process"/>
    <property type="evidence" value="ECO:0007669"/>
    <property type="project" value="InterPro"/>
</dbReference>
<comment type="subcellular location">
    <subcellularLocation>
        <location evidence="1">Membrane</location>
        <topology evidence="1">Multi-pass membrane protein</topology>
    </subcellularLocation>
</comment>
<keyword evidence="6 7" id="KW-0472">Membrane</keyword>
<comment type="pathway">
    <text evidence="3">Sphingolipid metabolism.</text>
</comment>
<dbReference type="PIRSF" id="PIRSF005225">
    <property type="entry name" value="LAG1_LAC1"/>
    <property type="match status" value="1"/>
</dbReference>
<dbReference type="InterPro" id="IPR006634">
    <property type="entry name" value="TLC-dom"/>
</dbReference>
<keyword evidence="4 7" id="KW-0812">Transmembrane</keyword>
<dbReference type="Pfam" id="PF03798">
    <property type="entry name" value="TRAM_LAG1_CLN8"/>
    <property type="match status" value="1"/>
</dbReference>
<evidence type="ECO:0000256" key="8">
    <source>
        <dbReference type="SAM" id="Phobius"/>
    </source>
</evidence>
<dbReference type="InterPro" id="IPR016439">
    <property type="entry name" value="Lag1/Lac1-like"/>
</dbReference>
<dbReference type="Proteomes" id="UP001176961">
    <property type="component" value="Unassembled WGS sequence"/>
</dbReference>
<keyword evidence="5 8" id="KW-1133">Transmembrane helix</keyword>
<name>A0AA36MHT2_CYLNA</name>
<dbReference type="SMART" id="SM00724">
    <property type="entry name" value="TLC"/>
    <property type="match status" value="1"/>
</dbReference>
<evidence type="ECO:0000256" key="6">
    <source>
        <dbReference type="ARBA" id="ARBA00023136"/>
    </source>
</evidence>
<feature type="transmembrane region" description="Helical" evidence="8">
    <location>
        <begin position="191"/>
        <end position="214"/>
    </location>
</feature>
<evidence type="ECO:0000259" key="9">
    <source>
        <dbReference type="PROSITE" id="PS50922"/>
    </source>
</evidence>
<dbReference type="PROSITE" id="PS50922">
    <property type="entry name" value="TLC"/>
    <property type="match status" value="1"/>
</dbReference>
<dbReference type="PANTHER" id="PTHR12560">
    <property type="entry name" value="LONGEVITY ASSURANCE FACTOR 1 LAG1"/>
    <property type="match status" value="1"/>
</dbReference>
<evidence type="ECO:0000313" key="10">
    <source>
        <dbReference type="EMBL" id="CAJ0610038.1"/>
    </source>
</evidence>
<evidence type="ECO:0000256" key="7">
    <source>
        <dbReference type="PROSITE-ProRule" id="PRU00205"/>
    </source>
</evidence>
<dbReference type="PANTHER" id="PTHR12560:SF21">
    <property type="entry name" value="CERAMIDE SYNTHASE HYL-2"/>
    <property type="match status" value="1"/>
</dbReference>
<dbReference type="GO" id="GO:0050291">
    <property type="term" value="F:sphingosine N-acyltransferase activity"/>
    <property type="evidence" value="ECO:0007669"/>
    <property type="project" value="InterPro"/>
</dbReference>
<feature type="transmembrane region" description="Helical" evidence="8">
    <location>
        <begin position="159"/>
        <end position="179"/>
    </location>
</feature>
<proteinExistence type="predicted"/>
<dbReference type="EMBL" id="CATQJL010000326">
    <property type="protein sequence ID" value="CAJ0610038.1"/>
    <property type="molecule type" value="Genomic_DNA"/>
</dbReference>
<comment type="pathway">
    <text evidence="2">Lipid metabolism; sphingolipid metabolism.</text>
</comment>
<feature type="domain" description="TLC" evidence="9">
    <location>
        <begin position="110"/>
        <end position="326"/>
    </location>
</feature>
<reference evidence="10" key="1">
    <citation type="submission" date="2023-07" db="EMBL/GenBank/DDBJ databases">
        <authorList>
            <consortium name="CYATHOMIX"/>
        </authorList>
    </citation>
    <scope>NUCLEOTIDE SEQUENCE</scope>
    <source>
        <strain evidence="10">N/A</strain>
    </source>
</reference>
<evidence type="ECO:0000256" key="3">
    <source>
        <dbReference type="ARBA" id="ARBA00004991"/>
    </source>
</evidence>
<dbReference type="AlphaFoldDB" id="A0AA36MHT2"/>
<gene>
    <name evidence="10" type="ORF">CYNAS_LOCUS22021</name>
</gene>
<comment type="caution">
    <text evidence="10">The sequence shown here is derived from an EMBL/GenBank/DDBJ whole genome shotgun (WGS) entry which is preliminary data.</text>
</comment>
<keyword evidence="11" id="KW-1185">Reference proteome</keyword>